<evidence type="ECO:0000313" key="4">
    <source>
        <dbReference type="RefSeq" id="XP_052113560.1"/>
    </source>
</evidence>
<dbReference type="KEGG" id="adu:110278306"/>
<reference evidence="2" key="1">
    <citation type="journal article" date="2016" name="Nat. Genet.">
        <title>The genome sequences of Arachis duranensis and Arachis ipaensis, the diploid ancestors of cultivated peanut.</title>
        <authorList>
            <person name="Bertioli D.J."/>
            <person name="Cannon S.B."/>
            <person name="Froenicke L."/>
            <person name="Huang G."/>
            <person name="Farmer A.D."/>
            <person name="Cannon E.K."/>
            <person name="Liu X."/>
            <person name="Gao D."/>
            <person name="Clevenger J."/>
            <person name="Dash S."/>
            <person name="Ren L."/>
            <person name="Moretzsohn M.C."/>
            <person name="Shirasawa K."/>
            <person name="Huang W."/>
            <person name="Vidigal B."/>
            <person name="Abernathy B."/>
            <person name="Chu Y."/>
            <person name="Niederhuth C.E."/>
            <person name="Umale P."/>
            <person name="Araujo A.C."/>
            <person name="Kozik A."/>
            <person name="Kim K.D."/>
            <person name="Burow M.D."/>
            <person name="Varshney R.K."/>
            <person name="Wang X."/>
            <person name="Zhang X."/>
            <person name="Barkley N."/>
            <person name="Guimaraes P.M."/>
            <person name="Isobe S."/>
            <person name="Guo B."/>
            <person name="Liao B."/>
            <person name="Stalker H.T."/>
            <person name="Schmitz R.J."/>
            <person name="Scheffler B.E."/>
            <person name="Leal-Bertioli S.C."/>
            <person name="Xun X."/>
            <person name="Jackson S.A."/>
            <person name="Michelmore R."/>
            <person name="Ozias-Akins P."/>
        </authorList>
    </citation>
    <scope>NUCLEOTIDE SEQUENCE [LARGE SCALE GENOMIC DNA]</scope>
    <source>
        <strain evidence="2">cv. V14167</strain>
    </source>
</reference>
<dbReference type="RefSeq" id="XP_052113562.1">
    <property type="nucleotide sequence ID" value="XM_052257602.1"/>
</dbReference>
<keyword evidence="2" id="KW-1185">Reference proteome</keyword>
<feature type="compositionally biased region" description="Polar residues" evidence="1">
    <location>
        <begin position="278"/>
        <end position="299"/>
    </location>
</feature>
<dbReference type="PANTHER" id="PTHR33144">
    <property type="entry name" value="OS10G0409366 PROTEIN-RELATED"/>
    <property type="match status" value="1"/>
</dbReference>
<dbReference type="Proteomes" id="UP000515211">
    <property type="component" value="Chromosome 2"/>
</dbReference>
<dbReference type="RefSeq" id="XP_052113563.1">
    <property type="nucleotide sequence ID" value="XM_052257603.1"/>
</dbReference>
<feature type="region of interest" description="Disordered" evidence="1">
    <location>
        <begin position="260"/>
        <end position="299"/>
    </location>
</feature>
<sequence>MHLKVKDAFSLHHSRKRALIEWNGSGQPIGESGGLLGGVLGLIASNFNNFPIMYKTWHKVPMQYKDAIFENTIKKIFVVNDDEHKRYILSNLGNKWKNNRFKLFNEHYKSELSWDANVNLNPIGIPKDHWAAFLEYRLSPKTQELCEKNAINRQQLKIPHTIGSKTLARKRHELENLQKEIGEGASENEAYVKVFGKENSSYVRGMGVGVRPSQMIRSLSCSRESMQSTTTSGPSRTEYQNLKLQVQLLQEQVNFLVNHQKGQLPPGFPTEVADFESPTHTRPYSSASHEPQQHRPSNV</sequence>
<evidence type="ECO:0000256" key="1">
    <source>
        <dbReference type="SAM" id="MobiDB-lite"/>
    </source>
</evidence>
<dbReference type="Pfam" id="PF03004">
    <property type="entry name" value="Transposase_24"/>
    <property type="match status" value="1"/>
</dbReference>
<evidence type="ECO:0000313" key="2">
    <source>
        <dbReference type="Proteomes" id="UP000515211"/>
    </source>
</evidence>
<name>A0A9C6TBL7_ARADU</name>
<proteinExistence type="predicted"/>
<accession>A0A9C6TBL7</accession>
<dbReference type="PANTHER" id="PTHR33144:SF45">
    <property type="entry name" value="TRANSPOSASE TNP1_EN_SPM-LIKE DOMAIN-CONTAINING PROTEIN"/>
    <property type="match status" value="1"/>
</dbReference>
<protein>
    <submittedName>
        <fullName evidence="3 4">Uncharacterized protein LOC110278306 isoform X1</fullName>
    </submittedName>
</protein>
<dbReference type="AlphaFoldDB" id="A0A9C6TBL7"/>
<dbReference type="RefSeq" id="XP_052113559.1">
    <property type="nucleotide sequence ID" value="XM_052257599.1"/>
</dbReference>
<dbReference type="GeneID" id="110278306"/>
<evidence type="ECO:0000313" key="5">
    <source>
        <dbReference type="RefSeq" id="XP_052113561.1"/>
    </source>
</evidence>
<dbReference type="RefSeq" id="XP_052113561.1">
    <property type="nucleotide sequence ID" value="XM_052257601.1"/>
</dbReference>
<evidence type="ECO:0000313" key="7">
    <source>
        <dbReference type="RefSeq" id="XP_052113563.1"/>
    </source>
</evidence>
<organism evidence="2 5">
    <name type="scientific">Arachis duranensis</name>
    <name type="common">Wild peanut</name>
    <dbReference type="NCBI Taxonomy" id="130453"/>
    <lineage>
        <taxon>Eukaryota</taxon>
        <taxon>Viridiplantae</taxon>
        <taxon>Streptophyta</taxon>
        <taxon>Embryophyta</taxon>
        <taxon>Tracheophyta</taxon>
        <taxon>Spermatophyta</taxon>
        <taxon>Magnoliopsida</taxon>
        <taxon>eudicotyledons</taxon>
        <taxon>Gunneridae</taxon>
        <taxon>Pentapetalae</taxon>
        <taxon>rosids</taxon>
        <taxon>fabids</taxon>
        <taxon>Fabales</taxon>
        <taxon>Fabaceae</taxon>
        <taxon>Papilionoideae</taxon>
        <taxon>50 kb inversion clade</taxon>
        <taxon>dalbergioids sensu lato</taxon>
        <taxon>Dalbergieae</taxon>
        <taxon>Pterocarpus clade</taxon>
        <taxon>Arachis</taxon>
    </lineage>
</organism>
<reference evidence="3 4" key="2">
    <citation type="submission" date="2025-04" db="UniProtKB">
        <authorList>
            <consortium name="RefSeq"/>
        </authorList>
    </citation>
    <scope>IDENTIFICATION</scope>
    <source>
        <tissue evidence="3 4">Whole plant</tissue>
    </source>
</reference>
<gene>
    <name evidence="3 4 5 6 7" type="primary">LOC110278306</name>
</gene>
<dbReference type="InterPro" id="IPR004252">
    <property type="entry name" value="Probable_transposase_24"/>
</dbReference>
<evidence type="ECO:0000313" key="3">
    <source>
        <dbReference type="RefSeq" id="XP_052113559.1"/>
    </source>
</evidence>
<evidence type="ECO:0000313" key="6">
    <source>
        <dbReference type="RefSeq" id="XP_052113562.1"/>
    </source>
</evidence>
<dbReference type="RefSeq" id="XP_052113560.1">
    <property type="nucleotide sequence ID" value="XM_052257600.1"/>
</dbReference>